<evidence type="ECO:0000256" key="7">
    <source>
        <dbReference type="ARBA" id="ARBA00023136"/>
    </source>
</evidence>
<name>A0A7M6W5V6_NASVI</name>
<feature type="transmembrane region" description="Helical" evidence="10">
    <location>
        <begin position="68"/>
        <end position="87"/>
    </location>
</feature>
<dbReference type="PANTHER" id="PTHR21137">
    <property type="entry name" value="ODORANT RECEPTOR"/>
    <property type="match status" value="1"/>
</dbReference>
<dbReference type="InParanoid" id="A0A7M6W5V6"/>
<dbReference type="RefSeq" id="NP_001177502.1">
    <property type="nucleotide sequence ID" value="NM_001190573.1"/>
</dbReference>
<dbReference type="SMR" id="A0A7M6W5V6"/>
<evidence type="ECO:0000256" key="5">
    <source>
        <dbReference type="ARBA" id="ARBA00022725"/>
    </source>
</evidence>
<dbReference type="FunCoup" id="A0A7M6W5V6">
    <property type="interactions" value="82"/>
</dbReference>
<keyword evidence="6 10" id="KW-1133">Transmembrane helix</keyword>
<comment type="similarity">
    <text evidence="10">Belongs to the insect chemoreceptor superfamily. Heteromeric odorant receptor channel (TC 1.A.69) family.</text>
</comment>
<feature type="transmembrane region" description="Helical" evidence="10">
    <location>
        <begin position="34"/>
        <end position="56"/>
    </location>
</feature>
<proteinExistence type="inferred from homology"/>
<evidence type="ECO:0000256" key="8">
    <source>
        <dbReference type="ARBA" id="ARBA00023170"/>
    </source>
</evidence>
<keyword evidence="12" id="KW-1185">Reference proteome</keyword>
<comment type="subcellular location">
    <subcellularLocation>
        <location evidence="1 10">Cell membrane</location>
        <topology evidence="1 10">Multi-pass membrane protein</topology>
    </subcellularLocation>
</comment>
<keyword evidence="2" id="KW-1003">Cell membrane</keyword>
<dbReference type="Pfam" id="PF02949">
    <property type="entry name" value="7tm_6"/>
    <property type="match status" value="1"/>
</dbReference>
<feature type="transmembrane region" description="Helical" evidence="10">
    <location>
        <begin position="128"/>
        <end position="151"/>
    </location>
</feature>
<dbReference type="GeneID" id="100463069"/>
<organism evidence="11 12">
    <name type="scientific">Nasonia vitripennis</name>
    <name type="common">Parasitic wasp</name>
    <dbReference type="NCBI Taxonomy" id="7425"/>
    <lineage>
        <taxon>Eukaryota</taxon>
        <taxon>Metazoa</taxon>
        <taxon>Ecdysozoa</taxon>
        <taxon>Arthropoda</taxon>
        <taxon>Hexapoda</taxon>
        <taxon>Insecta</taxon>
        <taxon>Pterygota</taxon>
        <taxon>Neoptera</taxon>
        <taxon>Endopterygota</taxon>
        <taxon>Hymenoptera</taxon>
        <taxon>Apocrita</taxon>
        <taxon>Proctotrupomorpha</taxon>
        <taxon>Chalcidoidea</taxon>
        <taxon>Pteromalidae</taxon>
        <taxon>Pteromalinae</taxon>
        <taxon>Nasonia</taxon>
    </lineage>
</organism>
<dbReference type="GO" id="GO:0004984">
    <property type="term" value="F:olfactory receptor activity"/>
    <property type="evidence" value="ECO:0007669"/>
    <property type="project" value="InterPro"/>
</dbReference>
<keyword evidence="8 10" id="KW-0675">Receptor</keyword>
<sequence>MGGKSEVDEAFAVYRAFLWAIGVWPLEEKSFSQILRYIVAAVVQVTFLLHTFTEILLNNGKVSDMVDVFFFSSAAFLTFAKHTYLHLHKDAIRENLRCYLDDWSNTKDEHFLRIMREHVKIYKYQFHIYNLCGYVGTTLFMCRSILINILAKRQLGPGESYNYQFICQTSYLSQDTLAKYYPIIMAIQYIQCMYCCTSGACTDCFFFGLVFHLCAQFEILKIKWERLGTKDFGVTAVHDRVKVNALIARHKELVKLGENLESGFNNTILVQLMISIVLICMSGCSILVAIMRNDHVTMLISTNSISFMVTETLIYGYASDYLVTQSESIVQAVYSSSWYDMDSSVKKDIVFVMMRAKIPLHITAGKFFCVTRNTIVQLLKTSVSYLSVLRLTLEMSHQEGQL</sequence>
<dbReference type="OrthoDB" id="7540137at2759"/>
<dbReference type="Proteomes" id="UP000002358">
    <property type="component" value="Chromosome 4"/>
</dbReference>
<dbReference type="GO" id="GO:0007165">
    <property type="term" value="P:signal transduction"/>
    <property type="evidence" value="ECO:0007669"/>
    <property type="project" value="UniProtKB-KW"/>
</dbReference>
<feature type="transmembrane region" description="Helical" evidence="10">
    <location>
        <begin position="268"/>
        <end position="290"/>
    </location>
</feature>
<dbReference type="AlphaFoldDB" id="A0A7M6W5V6"/>
<accession>A0A7M6W5V6</accession>
<keyword evidence="4 10" id="KW-0812">Transmembrane</keyword>
<protein>
    <recommendedName>
        <fullName evidence="10">Odorant receptor</fullName>
    </recommendedName>
</protein>
<dbReference type="KEGG" id="nvi:100463069"/>
<keyword evidence="5 10" id="KW-0552">Olfaction</keyword>
<dbReference type="PANTHER" id="PTHR21137:SF35">
    <property type="entry name" value="ODORANT RECEPTOR 19A-RELATED"/>
    <property type="match status" value="1"/>
</dbReference>
<keyword evidence="7 10" id="KW-0472">Membrane</keyword>
<keyword evidence="9 10" id="KW-0807">Transducer</keyword>
<evidence type="ECO:0000256" key="1">
    <source>
        <dbReference type="ARBA" id="ARBA00004651"/>
    </source>
</evidence>
<evidence type="ECO:0000256" key="9">
    <source>
        <dbReference type="ARBA" id="ARBA00023224"/>
    </source>
</evidence>
<keyword evidence="3 10" id="KW-0716">Sensory transduction</keyword>
<dbReference type="CTD" id="111556118"/>
<evidence type="ECO:0000256" key="10">
    <source>
        <dbReference type="RuleBase" id="RU351113"/>
    </source>
</evidence>
<reference evidence="11" key="1">
    <citation type="submission" date="2021-01" db="UniProtKB">
        <authorList>
            <consortium name="EnsemblMetazoa"/>
        </authorList>
    </citation>
    <scope>IDENTIFICATION</scope>
</reference>
<dbReference type="GO" id="GO:0005886">
    <property type="term" value="C:plasma membrane"/>
    <property type="evidence" value="ECO:0007669"/>
    <property type="project" value="UniProtKB-SubCell"/>
</dbReference>
<evidence type="ECO:0000256" key="3">
    <source>
        <dbReference type="ARBA" id="ARBA00022606"/>
    </source>
</evidence>
<comment type="caution">
    <text evidence="10">Lacks conserved residue(s) required for the propagation of feature annotation.</text>
</comment>
<evidence type="ECO:0000256" key="4">
    <source>
        <dbReference type="ARBA" id="ARBA00022692"/>
    </source>
</evidence>
<evidence type="ECO:0000313" key="12">
    <source>
        <dbReference type="Proteomes" id="UP000002358"/>
    </source>
</evidence>
<evidence type="ECO:0000313" key="11">
    <source>
        <dbReference type="EnsemblMetazoa" id="NP_001177502"/>
    </source>
</evidence>
<dbReference type="GO" id="GO:0005549">
    <property type="term" value="F:odorant binding"/>
    <property type="evidence" value="ECO:0007669"/>
    <property type="project" value="InterPro"/>
</dbReference>
<evidence type="ECO:0000256" key="2">
    <source>
        <dbReference type="ARBA" id="ARBA00022475"/>
    </source>
</evidence>
<dbReference type="InterPro" id="IPR004117">
    <property type="entry name" value="7tm6_olfct_rcpt"/>
</dbReference>
<dbReference type="EnsemblMetazoa" id="NM_001190573">
    <property type="protein sequence ID" value="NP_001177502"/>
    <property type="gene ID" value="GeneID_100463069"/>
</dbReference>
<evidence type="ECO:0000256" key="6">
    <source>
        <dbReference type="ARBA" id="ARBA00022989"/>
    </source>
</evidence>